<evidence type="ECO:0000313" key="2">
    <source>
        <dbReference type="EMBL" id="CAL4771690.1"/>
    </source>
</evidence>
<sequence>MLFTTRRVSSSCTGAMTSDMALSAIEKTVNNSEQFKSEVEFNLVSVYGLRLEMIKWLFCLHYKIYILVCGVEDQGHDDYSVAPAIEIQNEALHMATVREKTLTADYRSLLTSREQKCLNDAKAEYERLYKAPPEKDRDLVLYLGDNFGNRKTWRIPTFRTGGGLFWWFAQQRWMSHREKLASLGFPVTAVWEFLSSQLRTGAVQQLSVETQ</sequence>
<dbReference type="OrthoDB" id="445133at2759"/>
<evidence type="ECO:0000313" key="3">
    <source>
        <dbReference type="Proteomes" id="UP001152797"/>
    </source>
</evidence>
<organism evidence="1">
    <name type="scientific">Cladocopium goreaui</name>
    <dbReference type="NCBI Taxonomy" id="2562237"/>
    <lineage>
        <taxon>Eukaryota</taxon>
        <taxon>Sar</taxon>
        <taxon>Alveolata</taxon>
        <taxon>Dinophyceae</taxon>
        <taxon>Suessiales</taxon>
        <taxon>Symbiodiniaceae</taxon>
        <taxon>Cladocopium</taxon>
    </lineage>
</organism>
<dbReference type="AlphaFoldDB" id="A0A9P1FQ81"/>
<protein>
    <submittedName>
        <fullName evidence="1">Uncharacterized protein</fullName>
    </submittedName>
</protein>
<dbReference type="Proteomes" id="UP001152797">
    <property type="component" value="Unassembled WGS sequence"/>
</dbReference>
<reference evidence="2 3" key="2">
    <citation type="submission" date="2024-05" db="EMBL/GenBank/DDBJ databases">
        <authorList>
            <person name="Chen Y."/>
            <person name="Shah S."/>
            <person name="Dougan E. K."/>
            <person name="Thang M."/>
            <person name="Chan C."/>
        </authorList>
    </citation>
    <scope>NUCLEOTIDE SEQUENCE [LARGE SCALE GENOMIC DNA]</scope>
</reference>
<proteinExistence type="predicted"/>
<name>A0A9P1FQ81_9DINO</name>
<evidence type="ECO:0000313" key="1">
    <source>
        <dbReference type="EMBL" id="CAI3984378.1"/>
    </source>
</evidence>
<keyword evidence="3" id="KW-1185">Reference proteome</keyword>
<reference evidence="1" key="1">
    <citation type="submission" date="2022-10" db="EMBL/GenBank/DDBJ databases">
        <authorList>
            <person name="Chen Y."/>
            <person name="Dougan E. K."/>
            <person name="Chan C."/>
            <person name="Rhodes N."/>
            <person name="Thang M."/>
        </authorList>
    </citation>
    <scope>NUCLEOTIDE SEQUENCE</scope>
</reference>
<dbReference type="EMBL" id="CAMXCT020000885">
    <property type="protein sequence ID" value="CAL1137753.1"/>
    <property type="molecule type" value="Genomic_DNA"/>
</dbReference>
<dbReference type="EMBL" id="CAMXCT010000885">
    <property type="protein sequence ID" value="CAI3984378.1"/>
    <property type="molecule type" value="Genomic_DNA"/>
</dbReference>
<comment type="caution">
    <text evidence="1">The sequence shown here is derived from an EMBL/GenBank/DDBJ whole genome shotgun (WGS) entry which is preliminary data.</text>
</comment>
<dbReference type="EMBL" id="CAMXCT030000885">
    <property type="protein sequence ID" value="CAL4771690.1"/>
    <property type="molecule type" value="Genomic_DNA"/>
</dbReference>
<accession>A0A9P1FQ81</accession>
<gene>
    <name evidence="1" type="ORF">C1SCF055_LOCUS11920</name>
</gene>